<dbReference type="Gene3D" id="1.20.1050.10">
    <property type="match status" value="1"/>
</dbReference>
<organism evidence="3">
    <name type="scientific">marine metagenome</name>
    <dbReference type="NCBI Taxonomy" id="408172"/>
    <lineage>
        <taxon>unclassified sequences</taxon>
        <taxon>metagenomes</taxon>
        <taxon>ecological metagenomes</taxon>
    </lineage>
</organism>
<dbReference type="InterPro" id="IPR036282">
    <property type="entry name" value="Glutathione-S-Trfase_C_sf"/>
</dbReference>
<dbReference type="InterPro" id="IPR010987">
    <property type="entry name" value="Glutathione-S-Trfase_C-like"/>
</dbReference>
<evidence type="ECO:0008006" key="4">
    <source>
        <dbReference type="Google" id="ProtNLM"/>
    </source>
</evidence>
<dbReference type="InterPro" id="IPR040079">
    <property type="entry name" value="Glutathione_S-Trfase"/>
</dbReference>
<dbReference type="SFLD" id="SFLDG00358">
    <property type="entry name" value="Main_(cytGST)"/>
    <property type="match status" value="1"/>
</dbReference>
<evidence type="ECO:0000259" key="1">
    <source>
        <dbReference type="PROSITE" id="PS50404"/>
    </source>
</evidence>
<protein>
    <recommendedName>
        <fullName evidence="4">GST N-terminal domain-containing protein</fullName>
    </recommendedName>
</protein>
<proteinExistence type="predicted"/>
<dbReference type="CDD" id="cd03051">
    <property type="entry name" value="GST_N_GTT2_like"/>
    <property type="match status" value="1"/>
</dbReference>
<name>A0A382DZX8_9ZZZZ</name>
<dbReference type="Pfam" id="PF00043">
    <property type="entry name" value="GST_C"/>
    <property type="match status" value="1"/>
</dbReference>
<evidence type="ECO:0000313" key="3">
    <source>
        <dbReference type="EMBL" id="SVB43271.1"/>
    </source>
</evidence>
<reference evidence="3" key="1">
    <citation type="submission" date="2018-05" db="EMBL/GenBank/DDBJ databases">
        <authorList>
            <person name="Lanie J.A."/>
            <person name="Ng W.-L."/>
            <person name="Kazmierczak K.M."/>
            <person name="Andrzejewski T.M."/>
            <person name="Davidsen T.M."/>
            <person name="Wayne K.J."/>
            <person name="Tettelin H."/>
            <person name="Glass J.I."/>
            <person name="Rusch D."/>
            <person name="Podicherti R."/>
            <person name="Tsui H.-C.T."/>
            <person name="Winkler M.E."/>
        </authorList>
    </citation>
    <scope>NUCLEOTIDE SEQUENCE</scope>
</reference>
<dbReference type="SUPFAM" id="SSF52833">
    <property type="entry name" value="Thioredoxin-like"/>
    <property type="match status" value="1"/>
</dbReference>
<dbReference type="EMBL" id="UINC01041675">
    <property type="protein sequence ID" value="SVB43271.1"/>
    <property type="molecule type" value="Genomic_DNA"/>
</dbReference>
<dbReference type="PROSITE" id="PS50405">
    <property type="entry name" value="GST_CTER"/>
    <property type="match status" value="1"/>
</dbReference>
<dbReference type="AlphaFoldDB" id="A0A382DZX8"/>
<dbReference type="Gene3D" id="3.40.30.10">
    <property type="entry name" value="Glutaredoxin"/>
    <property type="match status" value="1"/>
</dbReference>
<dbReference type="InterPro" id="IPR036249">
    <property type="entry name" value="Thioredoxin-like_sf"/>
</dbReference>
<dbReference type="PROSITE" id="PS50404">
    <property type="entry name" value="GST_NTER"/>
    <property type="match status" value="1"/>
</dbReference>
<dbReference type="PANTHER" id="PTHR44051">
    <property type="entry name" value="GLUTATHIONE S-TRANSFERASE-RELATED"/>
    <property type="match status" value="1"/>
</dbReference>
<evidence type="ECO:0000259" key="2">
    <source>
        <dbReference type="PROSITE" id="PS50405"/>
    </source>
</evidence>
<dbReference type="InterPro" id="IPR004046">
    <property type="entry name" value="GST_C"/>
</dbReference>
<gene>
    <name evidence="3" type="ORF">METZ01_LOCUS196125</name>
</gene>
<sequence>MKFYTSVGPNPRVVKMFAVERGIDLPSEIVDLRGGDNRRPPYTNINAFGQMPALELDNGEIVTEITAICEYLDETHPGPRLIGSTAEERSQTRRWLRWADLNICEPIGHGFRFGEGIDLFKERIRCLPEASQGFKAIAQDNIAFLDGQLANNEYLTGSKVTLVDIHLFCFIDFGRNRGQPLNDEFTHVGRWIAAMEARPSADASVLDVS</sequence>
<dbReference type="InterPro" id="IPR034345">
    <property type="entry name" value="Gtt2-like_N"/>
</dbReference>
<dbReference type="InterPro" id="IPR004045">
    <property type="entry name" value="Glutathione_S-Trfase_N"/>
</dbReference>
<dbReference type="PANTHER" id="PTHR44051:SF8">
    <property type="entry name" value="GLUTATHIONE S-TRANSFERASE GSTA"/>
    <property type="match status" value="1"/>
</dbReference>
<accession>A0A382DZX8</accession>
<feature type="domain" description="GST C-terminal" evidence="2">
    <location>
        <begin position="85"/>
        <end position="209"/>
    </location>
</feature>
<dbReference type="SFLD" id="SFLDS00019">
    <property type="entry name" value="Glutathione_Transferase_(cytos"/>
    <property type="match status" value="1"/>
</dbReference>
<feature type="domain" description="GST N-terminal" evidence="1">
    <location>
        <begin position="1"/>
        <end position="80"/>
    </location>
</feature>
<dbReference type="SUPFAM" id="SSF47616">
    <property type="entry name" value="GST C-terminal domain-like"/>
    <property type="match status" value="1"/>
</dbReference>
<dbReference type="Pfam" id="PF13409">
    <property type="entry name" value="GST_N_2"/>
    <property type="match status" value="1"/>
</dbReference>